<reference evidence="4 5" key="1">
    <citation type="journal article" date="2023" name="Arcadia Sci">
        <title>De novo assembly of a long-read Amblyomma americanum tick genome.</title>
        <authorList>
            <person name="Chou S."/>
            <person name="Poskanzer K.E."/>
            <person name="Rollins M."/>
            <person name="Thuy-Boun P.S."/>
        </authorList>
    </citation>
    <scope>NUCLEOTIDE SEQUENCE [LARGE SCALE GENOMIC DNA]</scope>
    <source>
        <strain evidence="4">F_SG_1</strain>
        <tissue evidence="4">Salivary glands</tissue>
    </source>
</reference>
<sequence>MRPDDLCGDARLYISRYDRIRNAYVYLMAKGAYGAITAHTGRRQTLVVSGNTFPGIGKFSAYWISNRGNGTSDLKRAIRDLQLFNMLGLPWLGIAPCMVSEAHGDRTLALCCLWLYLAAFLPVMQVVELPKAATKLEALGGSRTRPEDSTVAWTPVPVYLPAGVWYEWYQGYNITLRRGLLTNATATKQRAVTLFLRGGGVLVTTSPS</sequence>
<dbReference type="AlphaFoldDB" id="A0AAQ4ED26"/>
<dbReference type="PANTHER" id="PTHR22762">
    <property type="entry name" value="ALPHA-GLUCOSIDASE"/>
    <property type="match status" value="1"/>
</dbReference>
<evidence type="ECO:0000259" key="3">
    <source>
        <dbReference type="Pfam" id="PF01055"/>
    </source>
</evidence>
<dbReference type="InterPro" id="IPR000322">
    <property type="entry name" value="Glyco_hydro_31_TIM"/>
</dbReference>
<dbReference type="EMBL" id="JARKHS020018174">
    <property type="protein sequence ID" value="KAK8772522.1"/>
    <property type="molecule type" value="Genomic_DNA"/>
</dbReference>
<comment type="caution">
    <text evidence="4">The sequence shown here is derived from an EMBL/GenBank/DDBJ whole genome shotgun (WGS) entry which is preliminary data.</text>
</comment>
<dbReference type="Pfam" id="PF01055">
    <property type="entry name" value="Glyco_hydro_31_2nd"/>
    <property type="match status" value="1"/>
</dbReference>
<proteinExistence type="inferred from homology"/>
<dbReference type="SUPFAM" id="SSF51445">
    <property type="entry name" value="(Trans)glycosidases"/>
    <property type="match status" value="1"/>
</dbReference>
<dbReference type="Proteomes" id="UP001321473">
    <property type="component" value="Unassembled WGS sequence"/>
</dbReference>
<dbReference type="InterPro" id="IPR017853">
    <property type="entry name" value="GH"/>
</dbReference>
<comment type="similarity">
    <text evidence="1 2">Belongs to the glycosyl hydrolase 31 family.</text>
</comment>
<keyword evidence="2" id="KW-0378">Hydrolase</keyword>
<feature type="non-terminal residue" evidence="4">
    <location>
        <position position="208"/>
    </location>
</feature>
<keyword evidence="2" id="KW-0326">Glycosidase</keyword>
<evidence type="ECO:0000256" key="2">
    <source>
        <dbReference type="RuleBase" id="RU361185"/>
    </source>
</evidence>
<dbReference type="GO" id="GO:0004553">
    <property type="term" value="F:hydrolase activity, hydrolyzing O-glycosyl compounds"/>
    <property type="evidence" value="ECO:0007669"/>
    <property type="project" value="InterPro"/>
</dbReference>
<dbReference type="PANTHER" id="PTHR22762:SF133">
    <property type="entry name" value="P-TYPE DOMAIN-CONTAINING PROTEIN"/>
    <property type="match status" value="1"/>
</dbReference>
<accession>A0AAQ4ED26</accession>
<feature type="domain" description="Glycoside hydrolase family 31 TIM barrel" evidence="3">
    <location>
        <begin position="18"/>
        <end position="125"/>
    </location>
</feature>
<organism evidence="4 5">
    <name type="scientific">Amblyomma americanum</name>
    <name type="common">Lone star tick</name>
    <dbReference type="NCBI Taxonomy" id="6943"/>
    <lineage>
        <taxon>Eukaryota</taxon>
        <taxon>Metazoa</taxon>
        <taxon>Ecdysozoa</taxon>
        <taxon>Arthropoda</taxon>
        <taxon>Chelicerata</taxon>
        <taxon>Arachnida</taxon>
        <taxon>Acari</taxon>
        <taxon>Parasitiformes</taxon>
        <taxon>Ixodida</taxon>
        <taxon>Ixodoidea</taxon>
        <taxon>Ixodidae</taxon>
        <taxon>Amblyomminae</taxon>
        <taxon>Amblyomma</taxon>
    </lineage>
</organism>
<dbReference type="Gene3D" id="3.20.20.80">
    <property type="entry name" value="Glycosidases"/>
    <property type="match status" value="1"/>
</dbReference>
<gene>
    <name evidence="4" type="ORF">V5799_024234</name>
</gene>
<keyword evidence="5" id="KW-1185">Reference proteome</keyword>
<evidence type="ECO:0000313" key="5">
    <source>
        <dbReference type="Proteomes" id="UP001321473"/>
    </source>
</evidence>
<name>A0AAQ4ED26_AMBAM</name>
<evidence type="ECO:0000256" key="1">
    <source>
        <dbReference type="ARBA" id="ARBA00007806"/>
    </source>
</evidence>
<protein>
    <recommendedName>
        <fullName evidence="3">Glycoside hydrolase family 31 TIM barrel domain-containing protein</fullName>
    </recommendedName>
</protein>
<evidence type="ECO:0000313" key="4">
    <source>
        <dbReference type="EMBL" id="KAK8772522.1"/>
    </source>
</evidence>
<dbReference type="GO" id="GO:0005975">
    <property type="term" value="P:carbohydrate metabolic process"/>
    <property type="evidence" value="ECO:0007669"/>
    <property type="project" value="InterPro"/>
</dbReference>